<dbReference type="Gene3D" id="1.10.10.10">
    <property type="entry name" value="Winged helix-like DNA-binding domain superfamily/Winged helix DNA-binding domain"/>
    <property type="match status" value="1"/>
</dbReference>
<name>A0A0F0GEU5_LENAE</name>
<dbReference type="SUPFAM" id="SSF46894">
    <property type="entry name" value="C-terminal effector domain of the bipartite response regulators"/>
    <property type="match status" value="1"/>
</dbReference>
<evidence type="ECO:0000313" key="5">
    <source>
        <dbReference type="EMBL" id="KJK33899.1"/>
    </source>
</evidence>
<organism evidence="5 6">
    <name type="scientific">Lentzea aerocolonigenes</name>
    <name type="common">Lechevalieria aerocolonigenes</name>
    <name type="synonym">Saccharothrix aerocolonigenes</name>
    <dbReference type="NCBI Taxonomy" id="68170"/>
    <lineage>
        <taxon>Bacteria</taxon>
        <taxon>Bacillati</taxon>
        <taxon>Actinomycetota</taxon>
        <taxon>Actinomycetes</taxon>
        <taxon>Pseudonocardiales</taxon>
        <taxon>Pseudonocardiaceae</taxon>
        <taxon>Lentzea</taxon>
    </lineage>
</organism>
<evidence type="ECO:0000313" key="6">
    <source>
        <dbReference type="Proteomes" id="UP000033393"/>
    </source>
</evidence>
<dbReference type="PANTHER" id="PTHR44688:SF16">
    <property type="entry name" value="DNA-BINDING TRANSCRIPTIONAL ACTIVATOR DEVR_DOSR"/>
    <property type="match status" value="1"/>
</dbReference>
<dbReference type="PATRIC" id="fig|68170.10.peg.2202"/>
<dbReference type="EMBL" id="JYJG01000489">
    <property type="protein sequence ID" value="KJK33899.1"/>
    <property type="molecule type" value="Genomic_DNA"/>
</dbReference>
<sequence>MDNQSGPVTELFGRESALTTVAHHTTAARRGAGGQALLVRGARGCGKSAVLRLAAATESRAGTTVLSSVGRGERRPLAVARRLLVQTGVIVPELADPAPADLYRVYRGMWRDVLTLAQRSPVCLVLDDLDACDDATVRWIDFVVRRLGEEPVSLVLSQHAPLHVELARAHVVDLQPLTTPQVADMISTTLHFPPDAVFTSLCLRLSGGIPRHLTTVLADIRAAQALRQESVELVAARRLRDQPEHLRAIATALVVVDREELVGPLAGVSARVAEDGISVLRKEHLLGEGLPDHVREWYRAGVLEVLGPAEVADLRRRAAVVLDEFGHDVRAVADQLVHLPAVDTPWMSQVLHEAATTGPPQDAARYLRRLVELDPDDVELRVQLATELSRHDPNEACEHLAAAFHRTSDPDLRAALAVKHSLTGRTRTFLRLARDPAVSEDLVTLLDAVQLSIDLDDVHAAAGAVAAATPPRAADTTAQRCLLGVVAEATMRGGGSIETAVGYARSALSDPDALTDWSMLSAASVLRVAGHTEEALDVLDRAVDAFSRNGDSLAHCRSLVQRALVHMSLGDLQRATKDASTAVQATRDCGWQLPRAVILLAWLSLQTGNTPLAAQLLDEVDEDAIRHLTPTHREYLRTLGWLAFVQDDIPLAADRMAACATVLAATGLSDPSALPSWTDVVQVLSMAGRDANAAMREVDRLAKAWPSRESAAYSLLARAYTTHGPAALDMAKAASDAFAAIPSLIQQARTELLLGQRWTGAGQAREARTHLRAAVGLALRAGSRTLADSARTMLLGVGGRMRVPSTADGLAVLTASERKVVELAAAGVTNRAIADHLFVTLRTVEVHLTRAYRKLGISSRAELADLLAS</sequence>
<gene>
    <name evidence="5" type="ORF">UK23_44465</name>
</gene>
<reference evidence="5 6" key="1">
    <citation type="submission" date="2015-02" db="EMBL/GenBank/DDBJ databases">
        <authorList>
            <person name="Ju K.-S."/>
            <person name="Doroghazi J.R."/>
            <person name="Metcalf W."/>
        </authorList>
    </citation>
    <scope>NUCLEOTIDE SEQUENCE [LARGE SCALE GENOMIC DNA]</scope>
    <source>
        <strain evidence="5 6">NRRL B-16140</strain>
    </source>
</reference>
<keyword evidence="1" id="KW-0805">Transcription regulation</keyword>
<keyword evidence="3" id="KW-0804">Transcription</keyword>
<dbReference type="GO" id="GO:0003677">
    <property type="term" value="F:DNA binding"/>
    <property type="evidence" value="ECO:0007669"/>
    <property type="project" value="UniProtKB-KW"/>
</dbReference>
<dbReference type="SUPFAM" id="SSF48452">
    <property type="entry name" value="TPR-like"/>
    <property type="match status" value="1"/>
</dbReference>
<dbReference type="PANTHER" id="PTHR44688">
    <property type="entry name" value="DNA-BINDING TRANSCRIPTIONAL ACTIVATOR DEVR_DOSR"/>
    <property type="match status" value="1"/>
</dbReference>
<evidence type="ECO:0000256" key="3">
    <source>
        <dbReference type="ARBA" id="ARBA00023163"/>
    </source>
</evidence>
<dbReference type="PROSITE" id="PS00622">
    <property type="entry name" value="HTH_LUXR_1"/>
    <property type="match status" value="1"/>
</dbReference>
<dbReference type="Pfam" id="PF00196">
    <property type="entry name" value="GerE"/>
    <property type="match status" value="1"/>
</dbReference>
<dbReference type="Proteomes" id="UP000033393">
    <property type="component" value="Unassembled WGS sequence"/>
</dbReference>
<dbReference type="GO" id="GO:0006355">
    <property type="term" value="P:regulation of DNA-templated transcription"/>
    <property type="evidence" value="ECO:0007669"/>
    <property type="project" value="InterPro"/>
</dbReference>
<dbReference type="Gene3D" id="3.40.50.300">
    <property type="entry name" value="P-loop containing nucleotide triphosphate hydrolases"/>
    <property type="match status" value="1"/>
</dbReference>
<evidence type="ECO:0000256" key="1">
    <source>
        <dbReference type="ARBA" id="ARBA00023015"/>
    </source>
</evidence>
<dbReference type="InterPro" id="IPR036388">
    <property type="entry name" value="WH-like_DNA-bd_sf"/>
</dbReference>
<dbReference type="InterPro" id="IPR027417">
    <property type="entry name" value="P-loop_NTPase"/>
</dbReference>
<keyword evidence="2" id="KW-0238">DNA-binding</keyword>
<evidence type="ECO:0000256" key="2">
    <source>
        <dbReference type="ARBA" id="ARBA00023125"/>
    </source>
</evidence>
<dbReference type="SUPFAM" id="SSF52540">
    <property type="entry name" value="P-loop containing nucleoside triphosphate hydrolases"/>
    <property type="match status" value="1"/>
</dbReference>
<dbReference type="Gene3D" id="1.25.40.10">
    <property type="entry name" value="Tetratricopeptide repeat domain"/>
    <property type="match status" value="1"/>
</dbReference>
<dbReference type="PROSITE" id="PS50043">
    <property type="entry name" value="HTH_LUXR_2"/>
    <property type="match status" value="1"/>
</dbReference>
<dbReference type="CDD" id="cd06170">
    <property type="entry name" value="LuxR_C_like"/>
    <property type="match status" value="1"/>
</dbReference>
<feature type="domain" description="HTH luxR-type" evidence="4">
    <location>
        <begin position="806"/>
        <end position="869"/>
    </location>
</feature>
<dbReference type="SMART" id="SM00421">
    <property type="entry name" value="HTH_LUXR"/>
    <property type="match status" value="1"/>
</dbReference>
<dbReference type="eggNOG" id="COG2909">
    <property type="taxonomic scope" value="Bacteria"/>
</dbReference>
<dbReference type="InterPro" id="IPR016032">
    <property type="entry name" value="Sig_transdc_resp-reg_C-effctor"/>
</dbReference>
<dbReference type="Pfam" id="PF13191">
    <property type="entry name" value="AAA_16"/>
    <property type="match status" value="1"/>
</dbReference>
<accession>A0A0F0GEU5</accession>
<dbReference type="InterPro" id="IPR000792">
    <property type="entry name" value="Tscrpt_reg_LuxR_C"/>
</dbReference>
<proteinExistence type="predicted"/>
<keyword evidence="6" id="KW-1185">Reference proteome</keyword>
<dbReference type="RefSeq" id="WP_045317874.1">
    <property type="nucleotide sequence ID" value="NZ_JYJG01000489.1"/>
</dbReference>
<evidence type="ECO:0000259" key="4">
    <source>
        <dbReference type="PROSITE" id="PS50043"/>
    </source>
</evidence>
<dbReference type="AlphaFoldDB" id="A0A0F0GEU5"/>
<comment type="caution">
    <text evidence="5">The sequence shown here is derived from an EMBL/GenBank/DDBJ whole genome shotgun (WGS) entry which is preliminary data.</text>
</comment>
<dbReference type="InterPro" id="IPR041664">
    <property type="entry name" value="AAA_16"/>
</dbReference>
<dbReference type="PRINTS" id="PR00038">
    <property type="entry name" value="HTHLUXR"/>
</dbReference>
<dbReference type="InterPro" id="IPR011990">
    <property type="entry name" value="TPR-like_helical_dom_sf"/>
</dbReference>
<protein>
    <recommendedName>
        <fullName evidence="4">HTH luxR-type domain-containing protein</fullName>
    </recommendedName>
</protein>